<dbReference type="InterPro" id="IPR036908">
    <property type="entry name" value="RlpA-like_sf"/>
</dbReference>
<feature type="chain" id="PRO_5010291987" evidence="1">
    <location>
        <begin position="28"/>
        <end position="146"/>
    </location>
</feature>
<dbReference type="SMR" id="A0A1S4BFE4"/>
<dbReference type="InterPro" id="IPR007112">
    <property type="entry name" value="Expansin/allergen_DPBB_dom"/>
</dbReference>
<feature type="non-terminal residue" evidence="3">
    <location>
        <position position="146"/>
    </location>
</feature>
<reference evidence="3" key="1">
    <citation type="submission" date="2025-08" db="UniProtKB">
        <authorList>
            <consortium name="RefSeq"/>
        </authorList>
    </citation>
    <scope>IDENTIFICATION</scope>
</reference>
<gene>
    <name evidence="3" type="primary">LOC107807701</name>
</gene>
<name>A0A1S4BFE4_TOBAC</name>
<dbReference type="SUPFAM" id="SSF50685">
    <property type="entry name" value="Barwin-like endoglucanases"/>
    <property type="match status" value="1"/>
</dbReference>
<feature type="domain" description="Expansin-like EG45" evidence="2">
    <location>
        <begin position="49"/>
        <end position="146"/>
    </location>
</feature>
<evidence type="ECO:0000313" key="3">
    <source>
        <dbReference type="RefSeq" id="XP_016487624.1"/>
    </source>
</evidence>
<dbReference type="PANTHER" id="PTHR31692">
    <property type="entry name" value="EXPANSIN-B3"/>
    <property type="match status" value="1"/>
</dbReference>
<dbReference type="PANTHER" id="PTHR31692:SF95">
    <property type="entry name" value="EXPANSIN-B2"/>
    <property type="match status" value="1"/>
</dbReference>
<dbReference type="PROSITE" id="PS50842">
    <property type="entry name" value="EXPANSIN_EG45"/>
    <property type="match status" value="1"/>
</dbReference>
<dbReference type="Gene3D" id="2.40.40.10">
    <property type="entry name" value="RlpA-like domain"/>
    <property type="match status" value="1"/>
</dbReference>
<dbReference type="RefSeq" id="XP_016487624.1">
    <property type="nucleotide sequence ID" value="XM_016632138.1"/>
</dbReference>
<keyword evidence="1" id="KW-0732">Signal</keyword>
<dbReference type="InterPro" id="IPR009009">
    <property type="entry name" value="RlpA-like_DPBB"/>
</dbReference>
<dbReference type="KEGG" id="nta:107807701"/>
<dbReference type="PaxDb" id="4097-A0A1S4BFE4"/>
<protein>
    <submittedName>
        <fullName evidence="3">Expansin-B2</fullName>
    </submittedName>
</protein>
<organism evidence="3">
    <name type="scientific">Nicotiana tabacum</name>
    <name type="common">Common tobacco</name>
    <dbReference type="NCBI Taxonomy" id="4097"/>
    <lineage>
        <taxon>Eukaryota</taxon>
        <taxon>Viridiplantae</taxon>
        <taxon>Streptophyta</taxon>
        <taxon>Embryophyta</taxon>
        <taxon>Tracheophyta</taxon>
        <taxon>Spermatophyta</taxon>
        <taxon>Magnoliopsida</taxon>
        <taxon>eudicotyledons</taxon>
        <taxon>Gunneridae</taxon>
        <taxon>Pentapetalae</taxon>
        <taxon>asterids</taxon>
        <taxon>lamiids</taxon>
        <taxon>Solanales</taxon>
        <taxon>Solanaceae</taxon>
        <taxon>Nicotianoideae</taxon>
        <taxon>Nicotianeae</taxon>
        <taxon>Nicotiana</taxon>
    </lineage>
</organism>
<dbReference type="AlphaFoldDB" id="A0A1S4BFE4"/>
<dbReference type="OMA" id="IMAMANK"/>
<sequence>MAINFSQCLFLWIFVAFCSYLVRFSSCQPSGYSQAVATFYENPTSPGSGGACGLENDVVSAPYDAMIMAENQALFKQGSDVVLCTQDQNPHCSGNPITVTLTDECPRVCNNDLVHFDISEIAFEKLAKSGEASQLYNAGSISIFYQ</sequence>
<evidence type="ECO:0000256" key="1">
    <source>
        <dbReference type="SAM" id="SignalP"/>
    </source>
</evidence>
<evidence type="ECO:0000259" key="2">
    <source>
        <dbReference type="PROSITE" id="PS50842"/>
    </source>
</evidence>
<dbReference type="Pfam" id="PF03330">
    <property type="entry name" value="DPBB_1"/>
    <property type="match status" value="1"/>
</dbReference>
<feature type="signal peptide" evidence="1">
    <location>
        <begin position="1"/>
        <end position="27"/>
    </location>
</feature>
<proteinExistence type="predicted"/>
<dbReference type="STRING" id="4097.A0A1S4BFE4"/>
<accession>A0A1S4BFE4</accession>
<dbReference type="OrthoDB" id="406505at2759"/>